<evidence type="ECO:0000256" key="2">
    <source>
        <dbReference type="SAM" id="Phobius"/>
    </source>
</evidence>
<name>A0A261TIW5_9BORD</name>
<evidence type="ECO:0000256" key="1">
    <source>
        <dbReference type="ARBA" id="ARBA00023002"/>
    </source>
</evidence>
<feature type="domain" description="FAD dependent oxidoreductase" evidence="3">
    <location>
        <begin position="13"/>
        <end position="354"/>
    </location>
</feature>
<feature type="transmembrane region" description="Helical" evidence="2">
    <location>
        <begin position="12"/>
        <end position="29"/>
    </location>
</feature>
<dbReference type="GO" id="GO:0005737">
    <property type="term" value="C:cytoplasm"/>
    <property type="evidence" value="ECO:0007669"/>
    <property type="project" value="TreeGrafter"/>
</dbReference>
<dbReference type="OrthoDB" id="8673905at2"/>
<comment type="caution">
    <text evidence="4">The sequence shown here is derived from an EMBL/GenBank/DDBJ whole genome shotgun (WGS) entry which is preliminary data.</text>
</comment>
<dbReference type="Gene3D" id="3.50.50.60">
    <property type="entry name" value="FAD/NAD(P)-binding domain"/>
    <property type="match status" value="1"/>
</dbReference>
<protein>
    <submittedName>
        <fullName evidence="4">FAD-dependent oxidoreductase</fullName>
    </submittedName>
</protein>
<organism evidence="4 5">
    <name type="scientific">Bordetella genomosp. 5</name>
    <dbReference type="NCBI Taxonomy" id="1395608"/>
    <lineage>
        <taxon>Bacteria</taxon>
        <taxon>Pseudomonadati</taxon>
        <taxon>Pseudomonadota</taxon>
        <taxon>Betaproteobacteria</taxon>
        <taxon>Burkholderiales</taxon>
        <taxon>Alcaligenaceae</taxon>
        <taxon>Bordetella</taxon>
    </lineage>
</organism>
<dbReference type="SUPFAM" id="SSF54373">
    <property type="entry name" value="FAD-linked reductases, C-terminal domain"/>
    <property type="match status" value="1"/>
</dbReference>
<proteinExistence type="predicted"/>
<sequence>MNRPENAPRNTEVVIIGGGIVGASAALFLRRRGVDVTLLDMGACGAKASGVNYGGVRRQGRPLSQMPLTARAHELWQQLPALIGTDGEYVRSGHLKLARTEADLHALEQYRDATRGYRMNLQLIGTNELRRRFGWLSADLAGASLCPDDGHANPRLVSPAFAQAAAAAGACILENTRVTRATHDGQRFEVETEQGPRIRARYLLNCAGAWAGDIAAGFGEPVPEDVIHPLMMVTEPLPQFMAVSLGMQGGGIYARQVDRGNCVIGGGRGVMQPDGYARPARSALPALLARAAELLPPLRGAHVIRFWTGVEGSMPDHNPVLGPSRRVPGLIHAFGLSGAGFQVGPAIGEILSELVVDGTSTIPIDAFGVERYAVPAHEAAHRSELSREQSLEST</sequence>
<dbReference type="InterPro" id="IPR006076">
    <property type="entry name" value="FAD-dep_OxRdtase"/>
</dbReference>
<keyword evidence="2" id="KW-0472">Membrane</keyword>
<dbReference type="Pfam" id="PF01266">
    <property type="entry name" value="DAO"/>
    <property type="match status" value="1"/>
</dbReference>
<dbReference type="AlphaFoldDB" id="A0A261TIW5"/>
<dbReference type="Gene3D" id="3.30.9.10">
    <property type="entry name" value="D-Amino Acid Oxidase, subunit A, domain 2"/>
    <property type="match status" value="1"/>
</dbReference>
<dbReference type="EMBL" id="NEVP01000008">
    <property type="protein sequence ID" value="OZI49231.1"/>
    <property type="molecule type" value="Genomic_DNA"/>
</dbReference>
<accession>A0A261TIW5</accession>
<keyword evidence="2" id="KW-0812">Transmembrane</keyword>
<dbReference type="GO" id="GO:0016491">
    <property type="term" value="F:oxidoreductase activity"/>
    <property type="evidence" value="ECO:0007669"/>
    <property type="project" value="UniProtKB-KW"/>
</dbReference>
<keyword evidence="2" id="KW-1133">Transmembrane helix</keyword>
<reference evidence="4 5" key="1">
    <citation type="submission" date="2017-05" db="EMBL/GenBank/DDBJ databases">
        <title>Complete and WGS of Bordetella genogroups.</title>
        <authorList>
            <person name="Spilker T."/>
            <person name="LiPuma J."/>
        </authorList>
    </citation>
    <scope>NUCLEOTIDE SEQUENCE [LARGE SCALE GENOMIC DNA]</scope>
    <source>
        <strain evidence="4 5">AU10456</strain>
    </source>
</reference>
<evidence type="ECO:0000313" key="4">
    <source>
        <dbReference type="EMBL" id="OZI49231.1"/>
    </source>
</evidence>
<dbReference type="PRINTS" id="PR00420">
    <property type="entry name" value="RNGMNOXGNASE"/>
</dbReference>
<dbReference type="Proteomes" id="UP000216913">
    <property type="component" value="Unassembled WGS sequence"/>
</dbReference>
<dbReference type="RefSeq" id="WP_094801065.1">
    <property type="nucleotide sequence ID" value="NZ_NEVP01000008.1"/>
</dbReference>
<dbReference type="InterPro" id="IPR036188">
    <property type="entry name" value="FAD/NAD-bd_sf"/>
</dbReference>
<gene>
    <name evidence="4" type="ORF">CAL25_14435</name>
</gene>
<dbReference type="SUPFAM" id="SSF51905">
    <property type="entry name" value="FAD/NAD(P)-binding domain"/>
    <property type="match status" value="1"/>
</dbReference>
<evidence type="ECO:0000313" key="5">
    <source>
        <dbReference type="Proteomes" id="UP000216913"/>
    </source>
</evidence>
<keyword evidence="1" id="KW-0560">Oxidoreductase</keyword>
<dbReference type="PANTHER" id="PTHR13847">
    <property type="entry name" value="SARCOSINE DEHYDROGENASE-RELATED"/>
    <property type="match status" value="1"/>
</dbReference>
<evidence type="ECO:0000259" key="3">
    <source>
        <dbReference type="Pfam" id="PF01266"/>
    </source>
</evidence>
<keyword evidence="5" id="KW-1185">Reference proteome</keyword>